<protein>
    <submittedName>
        <fullName evidence="2">Uncharacterized protein</fullName>
    </submittedName>
</protein>
<feature type="compositionally biased region" description="Basic and acidic residues" evidence="1">
    <location>
        <begin position="1"/>
        <end position="23"/>
    </location>
</feature>
<dbReference type="Proteomes" id="UP000032452">
    <property type="component" value="Unassembled WGS sequence"/>
</dbReference>
<dbReference type="PATRIC" id="fig|1618023.3.peg.631"/>
<accession>A0A0D8ZKM2</accession>
<organism evidence="2 3">
    <name type="scientific">Aliterella atlantica CENA595</name>
    <dbReference type="NCBI Taxonomy" id="1618023"/>
    <lineage>
        <taxon>Bacteria</taxon>
        <taxon>Bacillati</taxon>
        <taxon>Cyanobacteriota</taxon>
        <taxon>Cyanophyceae</taxon>
        <taxon>Chroococcidiopsidales</taxon>
        <taxon>Aliterellaceae</taxon>
        <taxon>Aliterella</taxon>
    </lineage>
</organism>
<sequence>MVERPIKKSERQIAEPSDAKEAPESQQPSAGEENATSSSTPLPEKRKVIPPVAGKENSKGRKGKGAKKEDEPAAPVNLALMRGPKPSKPKPPPAVTTSSPDETQTDSDQNNS</sequence>
<dbReference type="EMBL" id="JYON01000047">
    <property type="protein sequence ID" value="KJH69388.1"/>
    <property type="molecule type" value="Genomic_DNA"/>
</dbReference>
<name>A0A0D8ZKM2_9CYAN</name>
<evidence type="ECO:0000256" key="1">
    <source>
        <dbReference type="SAM" id="MobiDB-lite"/>
    </source>
</evidence>
<reference evidence="2 3" key="1">
    <citation type="submission" date="2015-02" db="EMBL/GenBank/DDBJ databases">
        <title>Draft genome of a novel marine cyanobacterium (Chroococcales) isolated from South Atlantic Ocean.</title>
        <authorList>
            <person name="Rigonato J."/>
            <person name="Alvarenga D.O."/>
            <person name="Branco L.H."/>
            <person name="Varani A.M."/>
            <person name="Brandini F.P."/>
            <person name="Fiore M.F."/>
        </authorList>
    </citation>
    <scope>NUCLEOTIDE SEQUENCE [LARGE SCALE GENOMIC DNA]</scope>
    <source>
        <strain evidence="2 3">CENA595</strain>
    </source>
</reference>
<evidence type="ECO:0000313" key="2">
    <source>
        <dbReference type="EMBL" id="KJH69388.1"/>
    </source>
</evidence>
<evidence type="ECO:0000313" key="3">
    <source>
        <dbReference type="Proteomes" id="UP000032452"/>
    </source>
</evidence>
<dbReference type="RefSeq" id="WP_045057258.1">
    <property type="nucleotide sequence ID" value="NZ_CAWMDP010000010.1"/>
</dbReference>
<feature type="region of interest" description="Disordered" evidence="1">
    <location>
        <begin position="1"/>
        <end position="112"/>
    </location>
</feature>
<dbReference type="OrthoDB" id="583552at2"/>
<keyword evidence="3" id="KW-1185">Reference proteome</keyword>
<dbReference type="AlphaFoldDB" id="A0A0D8ZKM2"/>
<gene>
    <name evidence="2" type="ORF">UH38_24085</name>
</gene>
<feature type="compositionally biased region" description="Polar residues" evidence="1">
    <location>
        <begin position="24"/>
        <end position="41"/>
    </location>
</feature>
<proteinExistence type="predicted"/>
<comment type="caution">
    <text evidence="2">The sequence shown here is derived from an EMBL/GenBank/DDBJ whole genome shotgun (WGS) entry which is preliminary data.</text>
</comment>